<feature type="compositionally biased region" description="Pro residues" evidence="1">
    <location>
        <begin position="197"/>
        <end position="211"/>
    </location>
</feature>
<feature type="compositionally biased region" description="Low complexity" evidence="1">
    <location>
        <begin position="887"/>
        <end position="899"/>
    </location>
</feature>
<feature type="compositionally biased region" description="Basic and acidic residues" evidence="1">
    <location>
        <begin position="527"/>
        <end position="543"/>
    </location>
</feature>
<evidence type="ECO:0000313" key="4">
    <source>
        <dbReference type="Proteomes" id="UP000322080"/>
    </source>
</evidence>
<feature type="region of interest" description="Disordered" evidence="1">
    <location>
        <begin position="842"/>
        <end position="942"/>
    </location>
</feature>
<protein>
    <submittedName>
        <fullName evidence="3">Uncharacterized protein</fullName>
    </submittedName>
</protein>
<feature type="region of interest" description="Disordered" evidence="1">
    <location>
        <begin position="160"/>
        <end position="599"/>
    </location>
</feature>
<evidence type="ECO:0000256" key="2">
    <source>
        <dbReference type="SAM" id="Phobius"/>
    </source>
</evidence>
<comment type="caution">
    <text evidence="3">The sequence shown here is derived from an EMBL/GenBank/DDBJ whole genome shotgun (WGS) entry which is preliminary data.</text>
</comment>
<feature type="compositionally biased region" description="Low complexity" evidence="1">
    <location>
        <begin position="563"/>
        <end position="572"/>
    </location>
</feature>
<feature type="compositionally biased region" description="Low complexity" evidence="1">
    <location>
        <begin position="666"/>
        <end position="678"/>
    </location>
</feature>
<feature type="region of interest" description="Disordered" evidence="1">
    <location>
        <begin position="658"/>
        <end position="713"/>
    </location>
</feature>
<feature type="compositionally biased region" description="Basic and acidic residues" evidence="1">
    <location>
        <begin position="343"/>
        <end position="352"/>
    </location>
</feature>
<reference evidence="3 4" key="1">
    <citation type="submission" date="2019-08" db="EMBL/GenBank/DDBJ databases">
        <title>Identification of a novel species of the genus Boseongicola.</title>
        <authorList>
            <person name="Zhang X.-Q."/>
        </authorList>
    </citation>
    <scope>NUCLEOTIDE SEQUENCE [LARGE SCALE GENOMIC DNA]</scope>
    <source>
        <strain evidence="3 4">HY14</strain>
    </source>
</reference>
<dbReference type="EMBL" id="VSIY01000003">
    <property type="protein sequence ID" value="TYB82891.1"/>
    <property type="molecule type" value="Genomic_DNA"/>
</dbReference>
<dbReference type="AlphaFoldDB" id="A0A5D0RQP4"/>
<feature type="compositionally biased region" description="Low complexity" evidence="1">
    <location>
        <begin position="929"/>
        <end position="938"/>
    </location>
</feature>
<keyword evidence="2" id="KW-0472">Membrane</keyword>
<keyword evidence="2" id="KW-1133">Transmembrane helix</keyword>
<gene>
    <name evidence="3" type="ORF">FVF75_01525</name>
</gene>
<evidence type="ECO:0000256" key="1">
    <source>
        <dbReference type="SAM" id="MobiDB-lite"/>
    </source>
</evidence>
<feature type="transmembrane region" description="Helical" evidence="2">
    <location>
        <begin position="624"/>
        <end position="643"/>
    </location>
</feature>
<feature type="compositionally biased region" description="Pro residues" evidence="1">
    <location>
        <begin position="548"/>
        <end position="562"/>
    </location>
</feature>
<dbReference type="RefSeq" id="WP_148375981.1">
    <property type="nucleotide sequence ID" value="NZ_VSIY01000003.1"/>
</dbReference>
<evidence type="ECO:0000313" key="3">
    <source>
        <dbReference type="EMBL" id="TYB82891.1"/>
    </source>
</evidence>
<dbReference type="Proteomes" id="UP000322080">
    <property type="component" value="Unassembled WGS sequence"/>
</dbReference>
<keyword evidence="2" id="KW-0812">Transmembrane</keyword>
<feature type="compositionally biased region" description="Low complexity" evidence="1">
    <location>
        <begin position="409"/>
        <end position="420"/>
    </location>
</feature>
<accession>A0A5D0RQP4</accession>
<dbReference type="SUPFAM" id="SSF53067">
    <property type="entry name" value="Actin-like ATPase domain"/>
    <property type="match status" value="1"/>
</dbReference>
<sequence length="1118" mass="115239">MKPNFALDLSHDGISLLHRGISGWSLVGEVALDDPLMGSHLAELRRTAAELESGGVTTKLIIPNSQLLYVTLEAPGPDDISREVQIRAALEGLTPYEVGDLVFDWRAEGERARVAVLARETMDEAENFAVEHRFNPVSFVARPDSGDFSGEPFFGKTRAATRILPPGERLVPDTSPVPRRPRAMPLSAETRVEDDAPPAPQAAPSPAPQPASEPVQSWKRELPDPFAGFDDDDEPTPAQDSPPEADRDTAPEPDEPPAPDPAPEAPAATPTPSRKTRAVPRRPKASERGEKGVTPVLAPFPPTPDEVDERPRAAPVETPDDTPAGAKPSTRAGGRGETGTTDRAPEPKEQPRRTAPAGPVPWSGQETPAPREPVAPPPLPLPDRDADADTAKPVARPPLPFHTRRDPAAAEAGPDAAPRPIDFGPRSNGATKSAASDGWPMAPRADRATESGPQGDAPRRVDLPDTPPPKLDSLRAGMADALTKPLPTPDKPFGKTRSGGLRGLGGAFGKLRRRGKSDGDSAADAGGKTDDKAHDKAPAKETRTPAAKPTPAPTPATPPTPTPAAAATAPAPEVKSAPPGKPAATTKPAATIKPAAVEKPRSEAEAMTVFGARRSKDLERRPRYLGVILTLGLILVMAIIALWSTVFDPGEDVTLFNPGSDVEVVPGTGPTAEAPPAGGETGTEGSDGNPETVPSPTDPPAPETQPASSAPPVVDPAAIETAVTEAQPPAAPVTGEVLSPEAAEARYAATGIWQRAPEPMADPSGARIDVPDPAALDPIAAVQEVPALPAAGAAGEETLPPNTMAPPPPGTSFTLNEAGLVVATPEGTVAPSGILVYAGRPAVLPPARPPEAGAPRAEGVPRVKPVPRPANLTIPTDPALPDPPVPAATAPETPATPDAPDAPDAPPETPQSPEAAAPEDGAALDLPGTEPDAPGAEPDAPDTELAVITPRARPEDLVVATSNAPDGGLIDAAVDDVIDAAFADASELAVARSIPPQHRPDNFAAIVDSVREAMSDGSRVAAAPAAPAATAAPVIPASANVAARATVENALNLRAVNLIGIYGGSNSRRALVRLENGRYVKVKVGDRLDGGQVTSITASQLTYQKGRKVYALEVLPLG</sequence>
<name>A0A5D0RQP4_9RHOB</name>
<proteinExistence type="predicted"/>
<feature type="compositionally biased region" description="Pro residues" evidence="1">
    <location>
        <begin position="370"/>
        <end position="381"/>
    </location>
</feature>
<dbReference type="InterPro" id="IPR043129">
    <property type="entry name" value="ATPase_NBD"/>
</dbReference>
<keyword evidence="4" id="KW-1185">Reference proteome</keyword>
<feature type="compositionally biased region" description="Basic residues" evidence="1">
    <location>
        <begin position="274"/>
        <end position="283"/>
    </location>
</feature>
<feature type="compositionally biased region" description="Low complexity" evidence="1">
    <location>
        <begin position="582"/>
        <end position="595"/>
    </location>
</feature>
<organism evidence="3 4">
    <name type="scientific">Maritimibacter fusiformis</name>
    <dbReference type="NCBI Taxonomy" id="2603819"/>
    <lineage>
        <taxon>Bacteria</taxon>
        <taxon>Pseudomonadati</taxon>
        <taxon>Pseudomonadota</taxon>
        <taxon>Alphaproteobacteria</taxon>
        <taxon>Rhodobacterales</taxon>
        <taxon>Roseobacteraceae</taxon>
        <taxon>Maritimibacter</taxon>
    </lineage>
</organism>